<protein>
    <submittedName>
        <fullName evidence="1">Uncharacterized protein</fullName>
    </submittedName>
</protein>
<comment type="caution">
    <text evidence="1">The sequence shown here is derived from an EMBL/GenBank/DDBJ whole genome shotgun (WGS) entry which is preliminary data.</text>
</comment>
<organism evidence="1 2">
    <name type="scientific">Streblomastix strix</name>
    <dbReference type="NCBI Taxonomy" id="222440"/>
    <lineage>
        <taxon>Eukaryota</taxon>
        <taxon>Metamonada</taxon>
        <taxon>Preaxostyla</taxon>
        <taxon>Oxymonadida</taxon>
        <taxon>Streblomastigidae</taxon>
        <taxon>Streblomastix</taxon>
    </lineage>
</organism>
<feature type="non-terminal residue" evidence="1">
    <location>
        <position position="38"/>
    </location>
</feature>
<dbReference type="AlphaFoldDB" id="A0A5J4TAL3"/>
<dbReference type="EMBL" id="SNRW01036049">
    <property type="protein sequence ID" value="KAA6354590.1"/>
    <property type="molecule type" value="Genomic_DNA"/>
</dbReference>
<evidence type="ECO:0000313" key="1">
    <source>
        <dbReference type="EMBL" id="KAA6354590.1"/>
    </source>
</evidence>
<accession>A0A5J4TAL3</accession>
<proteinExistence type="predicted"/>
<gene>
    <name evidence="1" type="ORF">EZS28_049883</name>
</gene>
<reference evidence="1 2" key="1">
    <citation type="submission" date="2019-03" db="EMBL/GenBank/DDBJ databases">
        <title>Single cell metagenomics reveals metabolic interactions within the superorganism composed of flagellate Streblomastix strix and complex community of Bacteroidetes bacteria on its surface.</title>
        <authorList>
            <person name="Treitli S.C."/>
            <person name="Kolisko M."/>
            <person name="Husnik F."/>
            <person name="Keeling P."/>
            <person name="Hampl V."/>
        </authorList>
    </citation>
    <scope>NUCLEOTIDE SEQUENCE [LARGE SCALE GENOMIC DNA]</scope>
    <source>
        <strain evidence="1">ST1C</strain>
    </source>
</reference>
<dbReference type="Proteomes" id="UP000324800">
    <property type="component" value="Unassembled WGS sequence"/>
</dbReference>
<evidence type="ECO:0000313" key="2">
    <source>
        <dbReference type="Proteomes" id="UP000324800"/>
    </source>
</evidence>
<name>A0A5J4TAL3_9EUKA</name>
<sequence length="38" mass="4147">MILIRAVQLPPMQPQLNAIDLITTLSQFSAVIAPEAKN</sequence>